<evidence type="ECO:0000313" key="2">
    <source>
        <dbReference type="EMBL" id="ANF95555.1"/>
    </source>
</evidence>
<protein>
    <submittedName>
        <fullName evidence="2">Uncharacterized protein</fullName>
    </submittedName>
</protein>
<dbReference type="AlphaFoldDB" id="A0A172ZD35"/>
<feature type="transmembrane region" description="Helical" evidence="1">
    <location>
        <begin position="6"/>
        <end position="27"/>
    </location>
</feature>
<accession>A0A172ZD35</accession>
<keyword evidence="3" id="KW-1185">Reference proteome</keyword>
<proteinExistence type="predicted"/>
<gene>
    <name evidence="2" type="ORF">AR543_05710</name>
</gene>
<name>A0A172ZD35_9BACL</name>
<dbReference type="EMBL" id="CP013023">
    <property type="protein sequence ID" value="ANF95555.1"/>
    <property type="molecule type" value="Genomic_DNA"/>
</dbReference>
<keyword evidence="1" id="KW-0472">Membrane</keyword>
<keyword evidence="1" id="KW-1133">Transmembrane helix</keyword>
<keyword evidence="1" id="KW-0812">Transmembrane</keyword>
<evidence type="ECO:0000256" key="1">
    <source>
        <dbReference type="SAM" id="Phobius"/>
    </source>
</evidence>
<dbReference type="KEGG" id="pbv:AR543_05710"/>
<dbReference type="Proteomes" id="UP000078148">
    <property type="component" value="Chromosome"/>
</dbReference>
<evidence type="ECO:0000313" key="3">
    <source>
        <dbReference type="Proteomes" id="UP000078148"/>
    </source>
</evidence>
<sequence length="122" mass="13815">MDPTTLVISCILLLIVFILAGIVLPALQKRQNPVERIIQEGYTARGRILNVEPTGKYEMGQPELRLDLRIEKPTQLPFDTAVVVTVYTINRPRFQEGSMVNVKVLENRKGRHIAVKGTMDYP</sequence>
<dbReference type="RefSeq" id="WP_060532587.1">
    <property type="nucleotide sequence ID" value="NZ_CP013023.1"/>
</dbReference>
<reference evidence="3" key="1">
    <citation type="submission" date="2015-10" db="EMBL/GenBank/DDBJ databases">
        <title>Genome of Paenibacillus bovis sp. nov.</title>
        <authorList>
            <person name="Wu Z."/>
            <person name="Gao C."/>
            <person name="Liu Z."/>
            <person name="Zheng H."/>
        </authorList>
    </citation>
    <scope>NUCLEOTIDE SEQUENCE [LARGE SCALE GENOMIC DNA]</scope>
    <source>
        <strain evidence="3">BD3526</strain>
    </source>
</reference>
<organism evidence="2 3">
    <name type="scientific">Paenibacillus bovis</name>
    <dbReference type="NCBI Taxonomy" id="1616788"/>
    <lineage>
        <taxon>Bacteria</taxon>
        <taxon>Bacillati</taxon>
        <taxon>Bacillota</taxon>
        <taxon>Bacilli</taxon>
        <taxon>Bacillales</taxon>
        <taxon>Paenibacillaceae</taxon>
        <taxon>Paenibacillus</taxon>
    </lineage>
</organism>
<reference evidence="2 3" key="2">
    <citation type="journal article" date="2016" name="Int. J. Syst. Evol. Microbiol.">
        <title>Paenibacillus bovis sp. nov., isolated from raw yak (Bos grunniens) milk.</title>
        <authorList>
            <person name="Gao C."/>
            <person name="Han J."/>
            <person name="Liu Z."/>
            <person name="Xu X."/>
            <person name="Hang F."/>
            <person name="Wu Z."/>
        </authorList>
    </citation>
    <scope>NUCLEOTIDE SEQUENCE [LARGE SCALE GENOMIC DNA]</scope>
    <source>
        <strain evidence="2 3">BD3526</strain>
    </source>
</reference>